<keyword evidence="1" id="KW-0677">Repeat</keyword>
<feature type="region of interest" description="Disordered" evidence="2">
    <location>
        <begin position="474"/>
        <end position="501"/>
    </location>
</feature>
<dbReference type="Proteomes" id="UP000196239">
    <property type="component" value="Chromosome 1"/>
</dbReference>
<dbReference type="Pfam" id="PF00041">
    <property type="entry name" value="fn3"/>
    <property type="match status" value="3"/>
</dbReference>
<evidence type="ECO:0000259" key="3">
    <source>
        <dbReference type="PROSITE" id="PS50853"/>
    </source>
</evidence>
<feature type="domain" description="Fibronectin type-III" evidence="3">
    <location>
        <begin position="32"/>
        <end position="122"/>
    </location>
</feature>
<keyword evidence="5" id="KW-1185">Reference proteome</keyword>
<dbReference type="EMBL" id="LN890280">
    <property type="protein sequence ID" value="CUR52780.1"/>
    <property type="molecule type" value="Genomic_DNA"/>
</dbReference>
<gene>
    <name evidence="4" type="ORF">NDEV_2018</name>
</gene>
<evidence type="ECO:0000256" key="2">
    <source>
        <dbReference type="SAM" id="MobiDB-lite"/>
    </source>
</evidence>
<dbReference type="InterPro" id="IPR003961">
    <property type="entry name" value="FN3_dom"/>
</dbReference>
<feature type="compositionally biased region" description="Basic and acidic residues" evidence="2">
    <location>
        <begin position="414"/>
        <end position="446"/>
    </location>
</feature>
<evidence type="ECO:0000313" key="5">
    <source>
        <dbReference type="Proteomes" id="UP000196239"/>
    </source>
</evidence>
<sequence length="501" mass="54288">MGLSLVWLLLFSALVTQGGILSASAIEQIPSLPRNLNASSVSNTQIFLIWDTPVNATGITGYQIEYKTGSNSYSVLSLTGNLTTYLNTGLVANTTYTYRVSAISSAGIGNSSNEATATTLSTPSAPRNLSATVISSSQIDLIWNAPSNNGGTPITGYKILRDNSCTGTFVTVSDTTNSSTKYSDTGLVANTCYRYNIEAINAIGLGSIMTNNVTATTLSIPVQTHVPNSPTGLDVKTTSNTSLNLTWIAPSDNGGSTIIGYLIQRNGTTIVVNTLSNKTSYTDAYLLPSHVQTYRVAAWNNIGLGTFSSEVSGITNSTIILPSGNGTNQTSNLGKLISDLEHQRNELLKQQRQETLVLIHDCRVQIKNASSENKTQVAQDCKIKIKESRTKYTDLKNQLNTELATLKAQLKSQSHQDKNEKHSDNETEHSESKTTHSENETEHSENKISQLGNMTGHFELKLPNLQNNMTQHLKINSEKQGGKDNHNRGKHNQQGNNKNDD</sequence>
<name>A0A128A601_9ARCH</name>
<dbReference type="SUPFAM" id="SSF49265">
    <property type="entry name" value="Fibronectin type III"/>
    <property type="match status" value="2"/>
</dbReference>
<dbReference type="PANTHER" id="PTHR13817">
    <property type="entry name" value="TITIN"/>
    <property type="match status" value="1"/>
</dbReference>
<dbReference type="InterPro" id="IPR013783">
    <property type="entry name" value="Ig-like_fold"/>
</dbReference>
<dbReference type="Gene3D" id="2.60.40.10">
    <property type="entry name" value="Immunoglobulins"/>
    <property type="match status" value="3"/>
</dbReference>
<feature type="domain" description="Fibronectin type-III" evidence="3">
    <location>
        <begin position="125"/>
        <end position="220"/>
    </location>
</feature>
<evidence type="ECO:0000313" key="4">
    <source>
        <dbReference type="EMBL" id="CUR52780.1"/>
    </source>
</evidence>
<dbReference type="PANTHER" id="PTHR13817:SF73">
    <property type="entry name" value="FIBRONECTIN TYPE-III DOMAIN-CONTAINING PROTEIN"/>
    <property type="match status" value="1"/>
</dbReference>
<dbReference type="PROSITE" id="PS50853">
    <property type="entry name" value="FN3"/>
    <property type="match status" value="3"/>
</dbReference>
<reference evidence="5" key="1">
    <citation type="submission" date="2015-10" db="EMBL/GenBank/DDBJ databases">
        <authorList>
            <person name="Lehtovirta-Morley L.E."/>
            <person name="Vieille C."/>
        </authorList>
    </citation>
    <scope>NUCLEOTIDE SEQUENCE [LARGE SCALE GENOMIC DNA]</scope>
</reference>
<dbReference type="SMART" id="SM00060">
    <property type="entry name" value="FN3"/>
    <property type="match status" value="3"/>
</dbReference>
<dbReference type="KEGG" id="ndv:NDEV_2018"/>
<feature type="region of interest" description="Disordered" evidence="2">
    <location>
        <begin position="410"/>
        <end position="446"/>
    </location>
</feature>
<feature type="compositionally biased region" description="Basic and acidic residues" evidence="2">
    <location>
        <begin position="475"/>
        <end position="487"/>
    </location>
</feature>
<dbReference type="AlphaFoldDB" id="A0A128A601"/>
<feature type="domain" description="Fibronectin type-III" evidence="3">
    <location>
        <begin position="229"/>
        <end position="318"/>
    </location>
</feature>
<accession>A0A128A601</accession>
<organism evidence="4 5">
    <name type="scientific">Nitrosotalea devaniterrae</name>
    <dbReference type="NCBI Taxonomy" id="1078905"/>
    <lineage>
        <taxon>Archaea</taxon>
        <taxon>Nitrososphaerota</taxon>
        <taxon>Nitrososphaeria</taxon>
        <taxon>Nitrosotaleales</taxon>
        <taxon>Nitrosotaleaceae</taxon>
        <taxon>Nitrosotalea</taxon>
    </lineage>
</organism>
<proteinExistence type="predicted"/>
<protein>
    <recommendedName>
        <fullName evidence="3">Fibronectin type-III domain-containing protein</fullName>
    </recommendedName>
</protein>
<dbReference type="InterPro" id="IPR050964">
    <property type="entry name" value="Striated_Muscle_Regulatory"/>
</dbReference>
<evidence type="ECO:0000256" key="1">
    <source>
        <dbReference type="ARBA" id="ARBA00022737"/>
    </source>
</evidence>
<dbReference type="CDD" id="cd00063">
    <property type="entry name" value="FN3"/>
    <property type="match status" value="3"/>
</dbReference>
<dbReference type="InterPro" id="IPR036116">
    <property type="entry name" value="FN3_sf"/>
</dbReference>
<feature type="compositionally biased region" description="Polar residues" evidence="2">
    <location>
        <begin position="492"/>
        <end position="501"/>
    </location>
</feature>